<dbReference type="PRINTS" id="PR00081">
    <property type="entry name" value="GDHRDH"/>
</dbReference>
<accession>A0A4Y7PKI0</accession>
<dbReference type="GO" id="GO:0016491">
    <property type="term" value="F:oxidoreductase activity"/>
    <property type="evidence" value="ECO:0007669"/>
    <property type="project" value="UniProtKB-KW"/>
</dbReference>
<keyword evidence="3" id="KW-0560">Oxidoreductase</keyword>
<dbReference type="Proteomes" id="UP000294933">
    <property type="component" value="Unassembled WGS sequence"/>
</dbReference>
<dbReference type="EMBL" id="ML170299">
    <property type="protein sequence ID" value="TDL14930.1"/>
    <property type="molecule type" value="Genomic_DNA"/>
</dbReference>
<protein>
    <submittedName>
        <fullName evidence="4">NAD-binding protein</fullName>
    </submittedName>
</protein>
<dbReference type="Pfam" id="PF23441">
    <property type="entry name" value="SDR"/>
    <property type="match status" value="1"/>
</dbReference>
<proteinExistence type="inferred from homology"/>
<dbReference type="VEuPathDB" id="FungiDB:BD410DRAFT_778580"/>
<dbReference type="InterPro" id="IPR057571">
    <property type="entry name" value="SDR_PhqE-like"/>
</dbReference>
<keyword evidence="5" id="KW-1185">Reference proteome</keyword>
<gene>
    <name evidence="4" type="ORF">BD410DRAFT_778580</name>
</gene>
<dbReference type="InterPro" id="IPR036291">
    <property type="entry name" value="NAD(P)-bd_dom_sf"/>
</dbReference>
<dbReference type="Gene3D" id="3.40.50.720">
    <property type="entry name" value="NAD(P)-binding Rossmann-like Domain"/>
    <property type="match status" value="1"/>
</dbReference>
<keyword evidence="2" id="KW-0521">NADP</keyword>
<name>A0A4Y7PKI0_9AGAM</name>
<comment type="similarity">
    <text evidence="1">Belongs to the short-chain dehydrogenases/reductases (SDR) family.</text>
</comment>
<evidence type="ECO:0000256" key="2">
    <source>
        <dbReference type="ARBA" id="ARBA00022857"/>
    </source>
</evidence>
<evidence type="ECO:0000313" key="5">
    <source>
        <dbReference type="Proteomes" id="UP000294933"/>
    </source>
</evidence>
<dbReference type="SUPFAM" id="SSF51735">
    <property type="entry name" value="NAD(P)-binding Rossmann-fold domains"/>
    <property type="match status" value="1"/>
</dbReference>
<reference evidence="4 5" key="1">
    <citation type="submission" date="2018-06" db="EMBL/GenBank/DDBJ databases">
        <title>A transcriptomic atlas of mushroom development highlights an independent origin of complex multicellularity.</title>
        <authorList>
            <consortium name="DOE Joint Genome Institute"/>
            <person name="Krizsan K."/>
            <person name="Almasi E."/>
            <person name="Merenyi Z."/>
            <person name="Sahu N."/>
            <person name="Viragh M."/>
            <person name="Koszo T."/>
            <person name="Mondo S."/>
            <person name="Kiss B."/>
            <person name="Balint B."/>
            <person name="Kues U."/>
            <person name="Barry K."/>
            <person name="Hegedus J.C."/>
            <person name="Henrissat B."/>
            <person name="Johnson J."/>
            <person name="Lipzen A."/>
            <person name="Ohm R."/>
            <person name="Nagy I."/>
            <person name="Pangilinan J."/>
            <person name="Yan J."/>
            <person name="Xiong Y."/>
            <person name="Grigoriev I.V."/>
            <person name="Hibbett D.S."/>
            <person name="Nagy L.G."/>
        </authorList>
    </citation>
    <scope>NUCLEOTIDE SEQUENCE [LARGE SCALE GENOMIC DNA]</scope>
    <source>
        <strain evidence="4 5">SZMC22713</strain>
    </source>
</reference>
<dbReference type="STRING" id="50990.A0A4Y7PKI0"/>
<evidence type="ECO:0000313" key="4">
    <source>
        <dbReference type="EMBL" id="TDL14930.1"/>
    </source>
</evidence>
<dbReference type="AlphaFoldDB" id="A0A4Y7PKI0"/>
<dbReference type="PANTHER" id="PTHR43477:SF1">
    <property type="entry name" value="DIHYDROANTICAPSIN 7-DEHYDROGENASE"/>
    <property type="match status" value="1"/>
</dbReference>
<dbReference type="InterPro" id="IPR051122">
    <property type="entry name" value="SDR_DHRS6-like"/>
</dbReference>
<dbReference type="InterPro" id="IPR002347">
    <property type="entry name" value="SDR_fam"/>
</dbReference>
<evidence type="ECO:0000256" key="3">
    <source>
        <dbReference type="ARBA" id="ARBA00023002"/>
    </source>
</evidence>
<evidence type="ECO:0000256" key="1">
    <source>
        <dbReference type="ARBA" id="ARBA00006484"/>
    </source>
</evidence>
<sequence length="247" mass="26166">MSTLEGKIVLLIGGSSGIGFAVAKASLLSFASHVVIASSSPQKVKDAVTRLEETISQKSLPGRATGYVVDAHDSAAIRALVTKVGEIDHLVWTSGEPLKIGFPNIDLDTVRNAFDVRFWGALVAAQSAKFKPGGSVTMTVGTVVVKPRPTWTVAAGVSGAVDAVARGLAVDLAPIRVNVISPGIVKTELWDTIPPAQKEKIWSQAEATLLVKHLCEPEEIAEAYLFVMKCGFITGQRLEVDGGFKYV</sequence>
<organism evidence="4 5">
    <name type="scientific">Rickenella mellea</name>
    <dbReference type="NCBI Taxonomy" id="50990"/>
    <lineage>
        <taxon>Eukaryota</taxon>
        <taxon>Fungi</taxon>
        <taxon>Dikarya</taxon>
        <taxon>Basidiomycota</taxon>
        <taxon>Agaricomycotina</taxon>
        <taxon>Agaricomycetes</taxon>
        <taxon>Hymenochaetales</taxon>
        <taxon>Rickenellaceae</taxon>
        <taxon>Rickenella</taxon>
    </lineage>
</organism>
<dbReference type="OrthoDB" id="294295at2759"/>
<dbReference type="PANTHER" id="PTHR43477">
    <property type="entry name" value="DIHYDROANTICAPSIN 7-DEHYDROGENASE"/>
    <property type="match status" value="1"/>
</dbReference>